<reference evidence="3 5" key="1">
    <citation type="journal article" date="2012" name="Nature">
        <title>Algal genomes reveal evolutionary mosaicism and the fate of nucleomorphs.</title>
        <authorList>
            <consortium name="DOE Joint Genome Institute"/>
            <person name="Curtis B.A."/>
            <person name="Tanifuji G."/>
            <person name="Burki F."/>
            <person name="Gruber A."/>
            <person name="Irimia M."/>
            <person name="Maruyama S."/>
            <person name="Arias M.C."/>
            <person name="Ball S.G."/>
            <person name="Gile G.H."/>
            <person name="Hirakawa Y."/>
            <person name="Hopkins J.F."/>
            <person name="Kuo A."/>
            <person name="Rensing S.A."/>
            <person name="Schmutz J."/>
            <person name="Symeonidi A."/>
            <person name="Elias M."/>
            <person name="Eveleigh R.J."/>
            <person name="Herman E.K."/>
            <person name="Klute M.J."/>
            <person name="Nakayama T."/>
            <person name="Obornik M."/>
            <person name="Reyes-Prieto A."/>
            <person name="Armbrust E.V."/>
            <person name="Aves S.J."/>
            <person name="Beiko R.G."/>
            <person name="Coutinho P."/>
            <person name="Dacks J.B."/>
            <person name="Durnford D.G."/>
            <person name="Fast N.M."/>
            <person name="Green B.R."/>
            <person name="Grisdale C.J."/>
            <person name="Hempel F."/>
            <person name="Henrissat B."/>
            <person name="Hoppner M.P."/>
            <person name="Ishida K."/>
            <person name="Kim E."/>
            <person name="Koreny L."/>
            <person name="Kroth P.G."/>
            <person name="Liu Y."/>
            <person name="Malik S.B."/>
            <person name="Maier U.G."/>
            <person name="McRose D."/>
            <person name="Mock T."/>
            <person name="Neilson J.A."/>
            <person name="Onodera N.T."/>
            <person name="Poole A.M."/>
            <person name="Pritham E.J."/>
            <person name="Richards T.A."/>
            <person name="Rocap G."/>
            <person name="Roy S.W."/>
            <person name="Sarai C."/>
            <person name="Schaack S."/>
            <person name="Shirato S."/>
            <person name="Slamovits C.H."/>
            <person name="Spencer D.F."/>
            <person name="Suzuki S."/>
            <person name="Worden A.Z."/>
            <person name="Zauner S."/>
            <person name="Barry K."/>
            <person name="Bell C."/>
            <person name="Bharti A.K."/>
            <person name="Crow J.A."/>
            <person name="Grimwood J."/>
            <person name="Kramer R."/>
            <person name="Lindquist E."/>
            <person name="Lucas S."/>
            <person name="Salamov A."/>
            <person name="McFadden G.I."/>
            <person name="Lane C.E."/>
            <person name="Keeling P.J."/>
            <person name="Gray M.W."/>
            <person name="Grigoriev I.V."/>
            <person name="Archibald J.M."/>
        </authorList>
    </citation>
    <scope>NUCLEOTIDE SEQUENCE</scope>
    <source>
        <strain evidence="3 5">CCMP2712</strain>
    </source>
</reference>
<name>L1J7F8_GUITC</name>
<dbReference type="InterPro" id="IPR001660">
    <property type="entry name" value="SAM"/>
</dbReference>
<feature type="compositionally biased region" description="Basic and acidic residues" evidence="1">
    <location>
        <begin position="55"/>
        <end position="66"/>
    </location>
</feature>
<dbReference type="HOGENOM" id="CLU_597804_0_0_1"/>
<dbReference type="GeneID" id="17301151"/>
<feature type="compositionally biased region" description="Basic and acidic residues" evidence="1">
    <location>
        <begin position="96"/>
        <end position="105"/>
    </location>
</feature>
<accession>L1J7F8</accession>
<dbReference type="SMART" id="SM00454">
    <property type="entry name" value="SAM"/>
    <property type="match status" value="1"/>
</dbReference>
<dbReference type="Gene3D" id="1.10.150.50">
    <property type="entry name" value="Transcription Factor, Ets-1"/>
    <property type="match status" value="1"/>
</dbReference>
<gene>
    <name evidence="3" type="ORF">GUITHDRAFT_109594</name>
</gene>
<dbReference type="CDD" id="cd09487">
    <property type="entry name" value="SAM_superfamily"/>
    <property type="match status" value="1"/>
</dbReference>
<dbReference type="RefSeq" id="XP_005831453.1">
    <property type="nucleotide sequence ID" value="XM_005831396.1"/>
</dbReference>
<feature type="region of interest" description="Disordered" evidence="1">
    <location>
        <begin position="96"/>
        <end position="137"/>
    </location>
</feature>
<dbReference type="PROSITE" id="PS50105">
    <property type="entry name" value="SAM_DOMAIN"/>
    <property type="match status" value="1"/>
</dbReference>
<proteinExistence type="predicted"/>
<protein>
    <recommendedName>
        <fullName evidence="2">SAM domain-containing protein</fullName>
    </recommendedName>
</protein>
<sequence length="458" mass="50846">MQPDSSIGTGKLFGRPTPAQLLKAGKSIKDGWSHAGEGADDPASTPAQNNNSVEDLDRTNVPKEDDQGFVSAGKESHDYGEVQIGKLYAISEERELASEARHSEDGLEVYPEANSTTDSSQESNATGTIPAHPLDQPGLKSVSFDISQVNEIHCEPQSEAVKTPMKLGAGVDDVLFWLRSIGFSQYEKTFALNRIDFEELFRLKENDLKQMGISIKQNRRLLLEAIEYLRLSLRLQQASNGKDARPNWYLPEIDNAEEQKPVSKTDDKNIPAQKKGYADLSIPSKDDLYLVADSKREAQEWLNQLNAASNVQSSSMIAVSSIKTYHIKLNCLFVQNPANLCKPFLSIGLVDKNGNLVSELNRFDIEPSHDVESKSELSSDNTLSVKLQGEITMQQRNKKTNQPAQGSIKAWTSIRYSHIVPGRTVLDMWLKPVQYVRSSAKSTKSTGFQLTIDVKKPH</sequence>
<dbReference type="Proteomes" id="UP000011087">
    <property type="component" value="Unassembled WGS sequence"/>
</dbReference>
<dbReference type="InterPro" id="IPR013761">
    <property type="entry name" value="SAM/pointed_sf"/>
</dbReference>
<evidence type="ECO:0000259" key="2">
    <source>
        <dbReference type="PROSITE" id="PS50105"/>
    </source>
</evidence>
<keyword evidence="5" id="KW-1185">Reference proteome</keyword>
<evidence type="ECO:0000313" key="4">
    <source>
        <dbReference type="EnsemblProtists" id="EKX44473"/>
    </source>
</evidence>
<feature type="compositionally biased region" description="Polar residues" evidence="1">
    <location>
        <begin position="113"/>
        <end position="127"/>
    </location>
</feature>
<feature type="domain" description="SAM" evidence="2">
    <location>
        <begin position="169"/>
        <end position="232"/>
    </location>
</feature>
<evidence type="ECO:0000256" key="1">
    <source>
        <dbReference type="SAM" id="MobiDB-lite"/>
    </source>
</evidence>
<evidence type="ECO:0000313" key="5">
    <source>
        <dbReference type="Proteomes" id="UP000011087"/>
    </source>
</evidence>
<dbReference type="SUPFAM" id="SSF47769">
    <property type="entry name" value="SAM/Pointed domain"/>
    <property type="match status" value="1"/>
</dbReference>
<reference evidence="4" key="3">
    <citation type="submission" date="2016-03" db="UniProtKB">
        <authorList>
            <consortium name="EnsemblProtists"/>
        </authorList>
    </citation>
    <scope>IDENTIFICATION</scope>
</reference>
<dbReference type="Pfam" id="PF00536">
    <property type="entry name" value="SAM_1"/>
    <property type="match status" value="1"/>
</dbReference>
<dbReference type="KEGG" id="gtt:GUITHDRAFT_109594"/>
<evidence type="ECO:0000313" key="3">
    <source>
        <dbReference type="EMBL" id="EKX44473.1"/>
    </source>
</evidence>
<dbReference type="AlphaFoldDB" id="L1J7F8"/>
<organism evidence="3">
    <name type="scientific">Guillardia theta (strain CCMP2712)</name>
    <name type="common">Cryptophyte</name>
    <dbReference type="NCBI Taxonomy" id="905079"/>
    <lineage>
        <taxon>Eukaryota</taxon>
        <taxon>Cryptophyceae</taxon>
        <taxon>Pyrenomonadales</taxon>
        <taxon>Geminigeraceae</taxon>
        <taxon>Guillardia</taxon>
    </lineage>
</organism>
<reference evidence="5" key="2">
    <citation type="submission" date="2012-11" db="EMBL/GenBank/DDBJ databases">
        <authorList>
            <person name="Kuo A."/>
            <person name="Curtis B.A."/>
            <person name="Tanifuji G."/>
            <person name="Burki F."/>
            <person name="Gruber A."/>
            <person name="Irimia M."/>
            <person name="Maruyama S."/>
            <person name="Arias M.C."/>
            <person name="Ball S.G."/>
            <person name="Gile G.H."/>
            <person name="Hirakawa Y."/>
            <person name="Hopkins J.F."/>
            <person name="Rensing S.A."/>
            <person name="Schmutz J."/>
            <person name="Symeonidi A."/>
            <person name="Elias M."/>
            <person name="Eveleigh R.J."/>
            <person name="Herman E.K."/>
            <person name="Klute M.J."/>
            <person name="Nakayama T."/>
            <person name="Obornik M."/>
            <person name="Reyes-Prieto A."/>
            <person name="Armbrust E.V."/>
            <person name="Aves S.J."/>
            <person name="Beiko R.G."/>
            <person name="Coutinho P."/>
            <person name="Dacks J.B."/>
            <person name="Durnford D.G."/>
            <person name="Fast N.M."/>
            <person name="Green B.R."/>
            <person name="Grisdale C."/>
            <person name="Hempe F."/>
            <person name="Henrissat B."/>
            <person name="Hoppner M.P."/>
            <person name="Ishida K.-I."/>
            <person name="Kim E."/>
            <person name="Koreny L."/>
            <person name="Kroth P.G."/>
            <person name="Liu Y."/>
            <person name="Malik S.-B."/>
            <person name="Maier U.G."/>
            <person name="McRose D."/>
            <person name="Mock T."/>
            <person name="Neilson J.A."/>
            <person name="Onodera N.T."/>
            <person name="Poole A.M."/>
            <person name="Pritham E.J."/>
            <person name="Richards T.A."/>
            <person name="Rocap G."/>
            <person name="Roy S.W."/>
            <person name="Sarai C."/>
            <person name="Schaack S."/>
            <person name="Shirato S."/>
            <person name="Slamovits C.H."/>
            <person name="Spencer D.F."/>
            <person name="Suzuki S."/>
            <person name="Worden A.Z."/>
            <person name="Zauner S."/>
            <person name="Barry K."/>
            <person name="Bell C."/>
            <person name="Bharti A.K."/>
            <person name="Crow J.A."/>
            <person name="Grimwood J."/>
            <person name="Kramer R."/>
            <person name="Lindquist E."/>
            <person name="Lucas S."/>
            <person name="Salamov A."/>
            <person name="McFadden G.I."/>
            <person name="Lane C.E."/>
            <person name="Keeling P.J."/>
            <person name="Gray M.W."/>
            <person name="Grigoriev I.V."/>
            <person name="Archibald J.M."/>
        </authorList>
    </citation>
    <scope>NUCLEOTIDE SEQUENCE</scope>
    <source>
        <strain evidence="5">CCMP2712</strain>
    </source>
</reference>
<dbReference type="EMBL" id="JH993004">
    <property type="protein sequence ID" value="EKX44473.1"/>
    <property type="molecule type" value="Genomic_DNA"/>
</dbReference>
<dbReference type="EnsemblProtists" id="EKX44473">
    <property type="protein sequence ID" value="EKX44473"/>
    <property type="gene ID" value="GUITHDRAFT_109594"/>
</dbReference>
<feature type="region of interest" description="Disordered" evidence="1">
    <location>
        <begin position="1"/>
        <end position="75"/>
    </location>
</feature>
<dbReference type="PaxDb" id="55529-EKX44473"/>